<protein>
    <submittedName>
        <fullName evidence="2">Uncharacterized protein</fullName>
    </submittedName>
</protein>
<sequence length="200" mass="20064">MKLPRKQEANPRLPPVILADGAAPHPLQQLDGDRLAEKPRRMGAAGGPVDPREAPVGGKGAEADGGHGGQVVLVGEAVAAAAGAAEDGEEEVVGNDVEGEVAAELEPLGALAPEARGNDASHEGAVAAAALGAGIVVDVEEGGGGVEEVGVDGGEVEERDAGLGEEDEALVREVEEGVGQQAALRLHHAQSSPPDSLRQY</sequence>
<feature type="compositionally biased region" description="Basic and acidic residues" evidence="1">
    <location>
        <begin position="31"/>
        <end position="40"/>
    </location>
</feature>
<keyword evidence="3" id="KW-1185">Reference proteome</keyword>
<feature type="compositionally biased region" description="Acidic residues" evidence="1">
    <location>
        <begin position="154"/>
        <end position="164"/>
    </location>
</feature>
<feature type="region of interest" description="Disordered" evidence="1">
    <location>
        <begin position="144"/>
        <end position="164"/>
    </location>
</feature>
<evidence type="ECO:0000256" key="1">
    <source>
        <dbReference type="SAM" id="MobiDB-lite"/>
    </source>
</evidence>
<evidence type="ECO:0000313" key="2">
    <source>
        <dbReference type="EMBL" id="PKA54109.1"/>
    </source>
</evidence>
<feature type="region of interest" description="Disordered" evidence="1">
    <location>
        <begin position="1"/>
        <end position="68"/>
    </location>
</feature>
<dbReference type="Proteomes" id="UP000236161">
    <property type="component" value="Unassembled WGS sequence"/>
</dbReference>
<dbReference type="EMBL" id="KZ451984">
    <property type="protein sequence ID" value="PKA54109.1"/>
    <property type="molecule type" value="Genomic_DNA"/>
</dbReference>
<organism evidence="2 3">
    <name type="scientific">Apostasia shenzhenica</name>
    <dbReference type="NCBI Taxonomy" id="1088818"/>
    <lineage>
        <taxon>Eukaryota</taxon>
        <taxon>Viridiplantae</taxon>
        <taxon>Streptophyta</taxon>
        <taxon>Embryophyta</taxon>
        <taxon>Tracheophyta</taxon>
        <taxon>Spermatophyta</taxon>
        <taxon>Magnoliopsida</taxon>
        <taxon>Liliopsida</taxon>
        <taxon>Asparagales</taxon>
        <taxon>Orchidaceae</taxon>
        <taxon>Apostasioideae</taxon>
        <taxon>Apostasia</taxon>
    </lineage>
</organism>
<gene>
    <name evidence="2" type="ORF">AXF42_Ash018119</name>
</gene>
<evidence type="ECO:0000313" key="3">
    <source>
        <dbReference type="Proteomes" id="UP000236161"/>
    </source>
</evidence>
<proteinExistence type="predicted"/>
<name>A0A2I0AEY0_9ASPA</name>
<reference evidence="2 3" key="1">
    <citation type="journal article" date="2017" name="Nature">
        <title>The Apostasia genome and the evolution of orchids.</title>
        <authorList>
            <person name="Zhang G.Q."/>
            <person name="Liu K.W."/>
            <person name="Li Z."/>
            <person name="Lohaus R."/>
            <person name="Hsiao Y.Y."/>
            <person name="Niu S.C."/>
            <person name="Wang J.Y."/>
            <person name="Lin Y.C."/>
            <person name="Xu Q."/>
            <person name="Chen L.J."/>
            <person name="Yoshida K."/>
            <person name="Fujiwara S."/>
            <person name="Wang Z.W."/>
            <person name="Zhang Y.Q."/>
            <person name="Mitsuda N."/>
            <person name="Wang M."/>
            <person name="Liu G.H."/>
            <person name="Pecoraro L."/>
            <person name="Huang H.X."/>
            <person name="Xiao X.J."/>
            <person name="Lin M."/>
            <person name="Wu X.Y."/>
            <person name="Wu W.L."/>
            <person name="Chen Y.Y."/>
            <person name="Chang S.B."/>
            <person name="Sakamoto S."/>
            <person name="Ohme-Takagi M."/>
            <person name="Yagi M."/>
            <person name="Zeng S.J."/>
            <person name="Shen C.Y."/>
            <person name="Yeh C.M."/>
            <person name="Luo Y.B."/>
            <person name="Tsai W.C."/>
            <person name="Van de Peer Y."/>
            <person name="Liu Z.J."/>
        </authorList>
    </citation>
    <scope>NUCLEOTIDE SEQUENCE [LARGE SCALE GENOMIC DNA]</scope>
    <source>
        <strain evidence="3">cv. Shenzhen</strain>
        <tissue evidence="2">Stem</tissue>
    </source>
</reference>
<feature type="compositionally biased region" description="Gly residues" evidence="1">
    <location>
        <begin position="144"/>
        <end position="153"/>
    </location>
</feature>
<accession>A0A2I0AEY0</accession>
<dbReference type="AlphaFoldDB" id="A0A2I0AEY0"/>